<feature type="transmembrane region" description="Helical" evidence="6">
    <location>
        <begin position="31"/>
        <end position="54"/>
    </location>
</feature>
<dbReference type="RefSeq" id="XP_040626106.1">
    <property type="nucleotide sequence ID" value="XM_040770502.1"/>
</dbReference>
<dbReference type="InterPro" id="IPR000612">
    <property type="entry name" value="PMP3"/>
</dbReference>
<organism evidence="9 10">
    <name type="scientific">Dacryopinax primogenitus (strain DJM 731)</name>
    <name type="common">Brown rot fungus</name>
    <dbReference type="NCBI Taxonomy" id="1858805"/>
    <lineage>
        <taxon>Eukaryota</taxon>
        <taxon>Fungi</taxon>
        <taxon>Dikarya</taxon>
        <taxon>Basidiomycota</taxon>
        <taxon>Agaricomycotina</taxon>
        <taxon>Dacrymycetes</taxon>
        <taxon>Dacrymycetales</taxon>
        <taxon>Dacrymycetaceae</taxon>
        <taxon>Dacryopinax</taxon>
    </lineage>
</organism>
<dbReference type="InterPro" id="IPR027450">
    <property type="entry name" value="AlkB-like"/>
</dbReference>
<dbReference type="GO" id="GO:0005759">
    <property type="term" value="C:mitochondrial matrix"/>
    <property type="evidence" value="ECO:0007669"/>
    <property type="project" value="TreeGrafter"/>
</dbReference>
<evidence type="ECO:0000256" key="7">
    <source>
        <dbReference type="SAM" id="SignalP"/>
    </source>
</evidence>
<comment type="similarity">
    <text evidence="2">Belongs to the UPF0057 (PMP3) family.</text>
</comment>
<protein>
    <recommendedName>
        <fullName evidence="8">Alpha-ketoglutarate-dependent dioxygenase AlkB-like domain-containing protein</fullName>
    </recommendedName>
</protein>
<keyword evidence="4 6" id="KW-1133">Transmembrane helix</keyword>
<dbReference type="Proteomes" id="UP000030653">
    <property type="component" value="Unassembled WGS sequence"/>
</dbReference>
<keyword evidence="10" id="KW-1185">Reference proteome</keyword>
<gene>
    <name evidence="9" type="ORF">DACRYDRAFT_117975</name>
</gene>
<dbReference type="GO" id="GO:0006974">
    <property type="term" value="P:DNA damage response"/>
    <property type="evidence" value="ECO:0007669"/>
    <property type="project" value="InterPro"/>
</dbReference>
<dbReference type="GO" id="GO:0006631">
    <property type="term" value="P:fatty acid metabolic process"/>
    <property type="evidence" value="ECO:0007669"/>
    <property type="project" value="TreeGrafter"/>
</dbReference>
<keyword evidence="3 6" id="KW-0812">Transmembrane</keyword>
<name>M5FT76_DACPD</name>
<dbReference type="Pfam" id="PF13532">
    <property type="entry name" value="2OG-FeII_Oxy_2"/>
    <property type="match status" value="1"/>
</dbReference>
<keyword evidence="7" id="KW-0732">Signal</keyword>
<accession>M5FT76</accession>
<dbReference type="InterPro" id="IPR032870">
    <property type="entry name" value="ALKBH7-like"/>
</dbReference>
<proteinExistence type="inferred from homology"/>
<evidence type="ECO:0000256" key="6">
    <source>
        <dbReference type="SAM" id="Phobius"/>
    </source>
</evidence>
<reference evidence="9 10" key="1">
    <citation type="journal article" date="2012" name="Science">
        <title>The Paleozoic origin of enzymatic lignin decomposition reconstructed from 31 fungal genomes.</title>
        <authorList>
            <person name="Floudas D."/>
            <person name="Binder M."/>
            <person name="Riley R."/>
            <person name="Barry K."/>
            <person name="Blanchette R.A."/>
            <person name="Henrissat B."/>
            <person name="Martinez A.T."/>
            <person name="Otillar R."/>
            <person name="Spatafora J.W."/>
            <person name="Yadav J.S."/>
            <person name="Aerts A."/>
            <person name="Benoit I."/>
            <person name="Boyd A."/>
            <person name="Carlson A."/>
            <person name="Copeland A."/>
            <person name="Coutinho P.M."/>
            <person name="de Vries R.P."/>
            <person name="Ferreira P."/>
            <person name="Findley K."/>
            <person name="Foster B."/>
            <person name="Gaskell J."/>
            <person name="Glotzer D."/>
            <person name="Gorecki P."/>
            <person name="Heitman J."/>
            <person name="Hesse C."/>
            <person name="Hori C."/>
            <person name="Igarashi K."/>
            <person name="Jurgens J.A."/>
            <person name="Kallen N."/>
            <person name="Kersten P."/>
            <person name="Kohler A."/>
            <person name="Kuees U."/>
            <person name="Kumar T.K.A."/>
            <person name="Kuo A."/>
            <person name="LaButti K."/>
            <person name="Larrondo L.F."/>
            <person name="Lindquist E."/>
            <person name="Ling A."/>
            <person name="Lombard V."/>
            <person name="Lucas S."/>
            <person name="Lundell T."/>
            <person name="Martin R."/>
            <person name="McLaughlin D.J."/>
            <person name="Morgenstern I."/>
            <person name="Morin E."/>
            <person name="Murat C."/>
            <person name="Nagy L.G."/>
            <person name="Nolan M."/>
            <person name="Ohm R.A."/>
            <person name="Patyshakuliyeva A."/>
            <person name="Rokas A."/>
            <person name="Ruiz-Duenas F.J."/>
            <person name="Sabat G."/>
            <person name="Salamov A."/>
            <person name="Samejima M."/>
            <person name="Schmutz J."/>
            <person name="Slot J.C."/>
            <person name="St John F."/>
            <person name="Stenlid J."/>
            <person name="Sun H."/>
            <person name="Sun S."/>
            <person name="Syed K."/>
            <person name="Tsang A."/>
            <person name="Wiebenga A."/>
            <person name="Young D."/>
            <person name="Pisabarro A."/>
            <person name="Eastwood D.C."/>
            <person name="Martin F."/>
            <person name="Cullen D."/>
            <person name="Grigoriev I.V."/>
            <person name="Hibbett D.S."/>
        </authorList>
    </citation>
    <scope>NUCLEOTIDE SEQUENCE [LARGE SCALE GENOMIC DNA]</scope>
    <source>
        <strain evidence="9 10">DJM-731 SS1</strain>
    </source>
</reference>
<dbReference type="Pfam" id="PF01679">
    <property type="entry name" value="Pmp3"/>
    <property type="match status" value="1"/>
</dbReference>
<dbReference type="Gene3D" id="2.60.120.590">
    <property type="entry name" value="Alpha-ketoglutarate-dependent dioxygenase AlkB-like"/>
    <property type="match status" value="1"/>
</dbReference>
<dbReference type="PROSITE" id="PS51257">
    <property type="entry name" value="PROKAR_LIPOPROTEIN"/>
    <property type="match status" value="1"/>
</dbReference>
<dbReference type="OrthoDB" id="2802411at2759"/>
<dbReference type="GO" id="GO:0016706">
    <property type="term" value="F:2-oxoglutarate-dependent dioxygenase activity"/>
    <property type="evidence" value="ECO:0007669"/>
    <property type="project" value="TreeGrafter"/>
</dbReference>
<feature type="chain" id="PRO_5004067197" description="Alpha-ketoglutarate-dependent dioxygenase AlkB-like domain-containing protein" evidence="7">
    <location>
        <begin position="22"/>
        <end position="343"/>
    </location>
</feature>
<dbReference type="PANTHER" id="PTHR21052:SF0">
    <property type="entry name" value="ALPHA-KETOGLUTARATE-DEPENDENT DIOXYGENASE ALKB HOMOLOG 7, MITOCHONDRIAL"/>
    <property type="match status" value="1"/>
</dbReference>
<dbReference type="EMBL" id="JH795870">
    <property type="protein sequence ID" value="EJT99208.1"/>
    <property type="molecule type" value="Genomic_DNA"/>
</dbReference>
<dbReference type="PANTHER" id="PTHR21052">
    <property type="entry name" value="SPERMATOGENESIS ASSOCIATED 11-RELATED"/>
    <property type="match status" value="1"/>
</dbReference>
<dbReference type="AlphaFoldDB" id="M5FT76"/>
<dbReference type="GO" id="GO:0016020">
    <property type="term" value="C:membrane"/>
    <property type="evidence" value="ECO:0007669"/>
    <property type="project" value="UniProtKB-SubCell"/>
</dbReference>
<evidence type="ECO:0000256" key="2">
    <source>
        <dbReference type="ARBA" id="ARBA00009530"/>
    </source>
</evidence>
<sequence length="343" mass="38668">MVRGSDILLILVAILFPPAAAAFITGCSCDLLINICLTVLGYIPGHLHAFWLIYKKMRAEERYGAGGYQYVGAGQYQPIFSSQAPAGANYGATNPDCPIQVISWPSPSPPSITEQGKSEFKFYPNFLPHQEQKILLQACLGKLDKVFRPTVQQKRRRREVLKEREEMSTLVREEKRRENPMWDVFFPEDCYTFEEGHFDSVIRRFREGPITFFPPESLDALQPILNKLYTLSPYPQEQLILHALHLSASAYIDAHVDNLQASGGMIMGVSLGGERVLKMTGEGEEEGKQFCLRVGGGDVYITQGVMRYKFKHEIMEKGVVGGREMIGGQRLSLMFRDKHTVPT</sequence>
<evidence type="ECO:0000313" key="9">
    <source>
        <dbReference type="EMBL" id="EJT99208.1"/>
    </source>
</evidence>
<evidence type="ECO:0000313" key="10">
    <source>
        <dbReference type="Proteomes" id="UP000030653"/>
    </source>
</evidence>
<dbReference type="SUPFAM" id="SSF51197">
    <property type="entry name" value="Clavaminate synthase-like"/>
    <property type="match status" value="1"/>
</dbReference>
<dbReference type="STRING" id="1858805.M5FT76"/>
<feature type="domain" description="Alpha-ketoglutarate-dependent dioxygenase AlkB-like" evidence="8">
    <location>
        <begin position="122"/>
        <end position="336"/>
    </location>
</feature>
<evidence type="ECO:0000259" key="8">
    <source>
        <dbReference type="Pfam" id="PF13532"/>
    </source>
</evidence>
<evidence type="ECO:0000256" key="4">
    <source>
        <dbReference type="ARBA" id="ARBA00022989"/>
    </source>
</evidence>
<dbReference type="GeneID" id="63685564"/>
<keyword evidence="5 6" id="KW-0472">Membrane</keyword>
<feature type="signal peptide" evidence="7">
    <location>
        <begin position="1"/>
        <end position="21"/>
    </location>
</feature>
<comment type="subcellular location">
    <subcellularLocation>
        <location evidence="1">Membrane</location>
    </subcellularLocation>
</comment>
<dbReference type="InterPro" id="IPR037151">
    <property type="entry name" value="AlkB-like_sf"/>
</dbReference>
<evidence type="ECO:0000256" key="1">
    <source>
        <dbReference type="ARBA" id="ARBA00004370"/>
    </source>
</evidence>
<evidence type="ECO:0000256" key="5">
    <source>
        <dbReference type="ARBA" id="ARBA00023136"/>
    </source>
</evidence>
<dbReference type="HOGENOM" id="CLU_808979_0_0_1"/>
<evidence type="ECO:0000256" key="3">
    <source>
        <dbReference type="ARBA" id="ARBA00022692"/>
    </source>
</evidence>